<dbReference type="Gene3D" id="2.40.160.130">
    <property type="entry name" value="Capsule assembly protein Wzi"/>
    <property type="match status" value="1"/>
</dbReference>
<organism evidence="2 3">
    <name type="scientific">Gangjinia marincola</name>
    <dbReference type="NCBI Taxonomy" id="578463"/>
    <lineage>
        <taxon>Bacteria</taxon>
        <taxon>Pseudomonadati</taxon>
        <taxon>Bacteroidota</taxon>
        <taxon>Flavobacteriia</taxon>
        <taxon>Flavobacteriales</taxon>
        <taxon>Flavobacteriaceae</taxon>
        <taxon>Gangjinia</taxon>
    </lineage>
</organism>
<dbReference type="RefSeq" id="WP_343763716.1">
    <property type="nucleotide sequence ID" value="NZ_BAAAFG010000002.1"/>
</dbReference>
<feature type="chain" id="PRO_5047007836" description="Gliding motility protein RemB" evidence="1">
    <location>
        <begin position="18"/>
        <end position="693"/>
    </location>
</feature>
<feature type="signal peptide" evidence="1">
    <location>
        <begin position="1"/>
        <end position="17"/>
    </location>
</feature>
<keyword evidence="1" id="KW-0732">Signal</keyword>
<dbReference type="Proteomes" id="UP001500507">
    <property type="component" value="Unassembled WGS sequence"/>
</dbReference>
<protein>
    <recommendedName>
        <fullName evidence="4">Gliding motility protein RemB</fullName>
    </recommendedName>
</protein>
<accession>A0ABN1MEE3</accession>
<proteinExistence type="predicted"/>
<dbReference type="EMBL" id="BAAAFG010000002">
    <property type="protein sequence ID" value="GAA0871476.1"/>
    <property type="molecule type" value="Genomic_DNA"/>
</dbReference>
<sequence length="693" mass="79354">MKLFLCLLLAVGHSIFAQTTTSSYESYPVFPQCGEVAYADQEICFNNTLKAYIKENFELPQVVKEKDYQGEATILFEVDKTGTFNILYIDAFHEDVKAELKRIFQELPQIQPATYNSNPTYAQYRMPIKIPLDFTFQKTTTANSSGSTATSATKEFEEVKNLPYKNQQATSSINIPLSHEVYSRFDDEMNAIGTNSHTASKPFIYQDVNRYYKFEEEQEKIALKIDSWLGRKVFNEHLIRVTGKDYWITGDIAADLQLGNDSESNDYTFNNTRAAIVQGGIGKKISFWTTVQESQGRFARYFNEIAESLRPDGGNPAIIPGRGIAKRFKEDAYDYPVAEGHISYSPSKFFNLQLGHGNNFIGDGYRSLLLSDVASPHPFLKLNTTFWKIKYTNTWMSLRDVRPEVTENGSFRTKFIANHYLSYNVSKRLNIGLFESVIWQDDNQRGFDFNYLNPVIFYRAIEFSTGSRGGNAIIGLSSKFKFTDQINAYGQFIIDEFSSDAVFSNDGAWQNKLGYQLGLKYFNAFKINNLHLQAEYNRVRPYTYSHNTIVLNYGHANQPMAHLWGANFSEFVGIARYRNKRWFGHAKAIIGKRGFDLSDEDDAVYFGGNIYRDEEFRPGDTSIEIGQGNTTDSFFGELEVGYLVNPATNLKLYGSVIYRDFNPEVNTALNQESSTTWINFGLRTDIFNWYYDY</sequence>
<comment type="caution">
    <text evidence="2">The sequence shown here is derived from an EMBL/GenBank/DDBJ whole genome shotgun (WGS) entry which is preliminary data.</text>
</comment>
<dbReference type="InterPro" id="IPR038636">
    <property type="entry name" value="Wzi_sf"/>
</dbReference>
<evidence type="ECO:0000313" key="2">
    <source>
        <dbReference type="EMBL" id="GAA0871476.1"/>
    </source>
</evidence>
<name>A0ABN1MEE3_9FLAO</name>
<gene>
    <name evidence="2" type="ORF">GCM10009117_06220</name>
</gene>
<evidence type="ECO:0000256" key="1">
    <source>
        <dbReference type="SAM" id="SignalP"/>
    </source>
</evidence>
<evidence type="ECO:0000313" key="3">
    <source>
        <dbReference type="Proteomes" id="UP001500507"/>
    </source>
</evidence>
<reference evidence="2 3" key="1">
    <citation type="journal article" date="2019" name="Int. J. Syst. Evol. Microbiol.">
        <title>The Global Catalogue of Microorganisms (GCM) 10K type strain sequencing project: providing services to taxonomists for standard genome sequencing and annotation.</title>
        <authorList>
            <consortium name="The Broad Institute Genomics Platform"/>
            <consortium name="The Broad Institute Genome Sequencing Center for Infectious Disease"/>
            <person name="Wu L."/>
            <person name="Ma J."/>
        </authorList>
    </citation>
    <scope>NUCLEOTIDE SEQUENCE [LARGE SCALE GENOMIC DNA]</scope>
    <source>
        <strain evidence="2 3">JCM 16082</strain>
    </source>
</reference>
<keyword evidence="3" id="KW-1185">Reference proteome</keyword>
<evidence type="ECO:0008006" key="4">
    <source>
        <dbReference type="Google" id="ProtNLM"/>
    </source>
</evidence>